<comment type="caution">
    <text evidence="6">The sequence shown here is derived from an EMBL/GenBank/DDBJ whole genome shotgun (WGS) entry which is preliminary data.</text>
</comment>
<evidence type="ECO:0000313" key="6">
    <source>
        <dbReference type="EMBL" id="TMW66960.1"/>
    </source>
</evidence>
<dbReference type="Proteomes" id="UP000794436">
    <property type="component" value="Unassembled WGS sequence"/>
</dbReference>
<dbReference type="Gene3D" id="3.90.780.10">
    <property type="entry name" value="5'-Nucleotidase, C-terminal domain"/>
    <property type="match status" value="1"/>
</dbReference>
<evidence type="ECO:0000256" key="1">
    <source>
        <dbReference type="ARBA" id="ARBA00006654"/>
    </source>
</evidence>
<dbReference type="Gene3D" id="3.60.21.10">
    <property type="match status" value="1"/>
</dbReference>
<name>A0A8K1FKC4_PYTOL</name>
<gene>
    <name evidence="6" type="ORF">Poli38472_012076</name>
</gene>
<dbReference type="InterPro" id="IPR029052">
    <property type="entry name" value="Metallo-depent_PP-like"/>
</dbReference>
<dbReference type="GO" id="GO:0000166">
    <property type="term" value="F:nucleotide binding"/>
    <property type="evidence" value="ECO:0007669"/>
    <property type="project" value="UniProtKB-KW"/>
</dbReference>
<sequence>MKVFGFTTVLVALFAVSSAATPRKPNAVIDLLSYNDVYEMLQDDVNGFKLGGPSRVVPIAKEMRTKNPNSLVLFAGDTMSPSLWSLQFKGMQMVDAHNAIGADFACLGNHEFDFGIDAFFNVSKASNFPWLNANCYENATSSLLRGTQPNAVKTLTHPEHGNLTVGLFGVMYDMKLPGGKLYWTDPIVAAKEQVKILKDEKKVDFVIALTHQVLDDDNRFSKEVKGVDLIVAGHDHSAMLQTNFGTPYIKADLDFRTIWRSQVEWFAANGSTAAFSRMNHKLVAITEELPTDSEFDKVLANYSTVVNELQKRVVGKLCEDLDLRQTTVRASDCAIGNIFADASINNYGENYADVALINGGLIRSDKIYPAGEFTLGDLIAWSPFGNTLVVIETNGASLKKFLVAQMLPSCQGFLAQQGSYMQPAGIKYVLKCTGIQQAELQSIEWFKHPTKTGPVLDDDVLKLTITNYFYNTNWAAVPGLTVSNVVVSEAESVRIDAALEKYVKAQPDSTLCQKAEGRSSVVF</sequence>
<dbReference type="SUPFAM" id="SSF56300">
    <property type="entry name" value="Metallo-dependent phosphatases"/>
    <property type="match status" value="1"/>
</dbReference>
<feature type="domain" description="5'-Nucleotidase C-terminal" evidence="5">
    <location>
        <begin position="314"/>
        <end position="469"/>
    </location>
</feature>
<evidence type="ECO:0000313" key="7">
    <source>
        <dbReference type="Proteomes" id="UP000794436"/>
    </source>
</evidence>
<feature type="domain" description="Calcineurin-like phosphoesterase" evidence="4">
    <location>
        <begin position="56"/>
        <end position="237"/>
    </location>
</feature>
<reference evidence="6" key="1">
    <citation type="submission" date="2019-03" db="EMBL/GenBank/DDBJ databases">
        <title>Long read genome sequence of the mycoparasitic Pythium oligandrum ATCC 38472 isolated from sugarbeet rhizosphere.</title>
        <authorList>
            <person name="Gaulin E."/>
        </authorList>
    </citation>
    <scope>NUCLEOTIDE SEQUENCE</scope>
    <source>
        <strain evidence="6">ATCC 38472_TT</strain>
    </source>
</reference>
<dbReference type="SUPFAM" id="SSF55816">
    <property type="entry name" value="5'-nucleotidase (syn. UDP-sugar hydrolase), C-terminal domain"/>
    <property type="match status" value="1"/>
</dbReference>
<accession>A0A8K1FKC4</accession>
<dbReference type="GO" id="GO:0009166">
    <property type="term" value="P:nucleotide catabolic process"/>
    <property type="evidence" value="ECO:0007669"/>
    <property type="project" value="InterPro"/>
</dbReference>
<evidence type="ECO:0000256" key="2">
    <source>
        <dbReference type="ARBA" id="ARBA00022729"/>
    </source>
</evidence>
<dbReference type="OrthoDB" id="10252235at2759"/>
<dbReference type="PANTHER" id="PTHR11575">
    <property type="entry name" value="5'-NUCLEOTIDASE-RELATED"/>
    <property type="match status" value="1"/>
</dbReference>
<keyword evidence="2 3" id="KW-0732">Signal</keyword>
<keyword evidence="3" id="KW-0547">Nucleotide-binding</keyword>
<dbReference type="InterPro" id="IPR008334">
    <property type="entry name" value="5'-Nucleotdase_C"/>
</dbReference>
<keyword evidence="7" id="KW-1185">Reference proteome</keyword>
<dbReference type="Pfam" id="PF02872">
    <property type="entry name" value="5_nucleotid_C"/>
    <property type="match status" value="1"/>
</dbReference>
<dbReference type="Pfam" id="PF00149">
    <property type="entry name" value="Metallophos"/>
    <property type="match status" value="1"/>
</dbReference>
<feature type="chain" id="PRO_5035487127" description="5'-nucleotidase" evidence="3">
    <location>
        <begin position="20"/>
        <end position="523"/>
    </location>
</feature>
<dbReference type="PRINTS" id="PR01607">
    <property type="entry name" value="APYRASEFAMLY"/>
</dbReference>
<dbReference type="GO" id="GO:0016787">
    <property type="term" value="F:hydrolase activity"/>
    <property type="evidence" value="ECO:0007669"/>
    <property type="project" value="UniProtKB-KW"/>
</dbReference>
<dbReference type="AlphaFoldDB" id="A0A8K1FKC4"/>
<protein>
    <recommendedName>
        <fullName evidence="8">5'-nucleotidase</fullName>
    </recommendedName>
</protein>
<dbReference type="EMBL" id="SPLM01000006">
    <property type="protein sequence ID" value="TMW66960.1"/>
    <property type="molecule type" value="Genomic_DNA"/>
</dbReference>
<dbReference type="InterPro" id="IPR006179">
    <property type="entry name" value="5_nucleotidase/apyrase"/>
</dbReference>
<dbReference type="PANTHER" id="PTHR11575:SF48">
    <property type="entry name" value="5'-NUCLEOTIDASE"/>
    <property type="match status" value="1"/>
</dbReference>
<evidence type="ECO:0008006" key="8">
    <source>
        <dbReference type="Google" id="ProtNLM"/>
    </source>
</evidence>
<dbReference type="InterPro" id="IPR004843">
    <property type="entry name" value="Calcineurin-like_PHP"/>
</dbReference>
<proteinExistence type="inferred from homology"/>
<comment type="similarity">
    <text evidence="1 3">Belongs to the 5'-nucleotidase family.</text>
</comment>
<evidence type="ECO:0000256" key="3">
    <source>
        <dbReference type="RuleBase" id="RU362119"/>
    </source>
</evidence>
<keyword evidence="3" id="KW-0378">Hydrolase</keyword>
<feature type="signal peptide" evidence="3">
    <location>
        <begin position="1"/>
        <end position="19"/>
    </location>
</feature>
<evidence type="ECO:0000259" key="5">
    <source>
        <dbReference type="Pfam" id="PF02872"/>
    </source>
</evidence>
<organism evidence="6 7">
    <name type="scientific">Pythium oligandrum</name>
    <name type="common">Mycoparasitic fungus</name>
    <dbReference type="NCBI Taxonomy" id="41045"/>
    <lineage>
        <taxon>Eukaryota</taxon>
        <taxon>Sar</taxon>
        <taxon>Stramenopiles</taxon>
        <taxon>Oomycota</taxon>
        <taxon>Peronosporomycetes</taxon>
        <taxon>Pythiales</taxon>
        <taxon>Pythiaceae</taxon>
        <taxon>Pythium</taxon>
    </lineage>
</organism>
<evidence type="ECO:0000259" key="4">
    <source>
        <dbReference type="Pfam" id="PF00149"/>
    </source>
</evidence>
<dbReference type="InterPro" id="IPR036907">
    <property type="entry name" value="5'-Nucleotdase_C_sf"/>
</dbReference>